<evidence type="ECO:0000313" key="1">
    <source>
        <dbReference type="EMBL" id="RIB19527.1"/>
    </source>
</evidence>
<dbReference type="AlphaFoldDB" id="A0A397VDX8"/>
<proteinExistence type="predicted"/>
<name>A0A397VDX8_9GLOM</name>
<protein>
    <submittedName>
        <fullName evidence="1">Uncharacterized protein</fullName>
    </submittedName>
</protein>
<dbReference type="EMBL" id="QKWP01000468">
    <property type="protein sequence ID" value="RIB19527.1"/>
    <property type="molecule type" value="Genomic_DNA"/>
</dbReference>
<gene>
    <name evidence="1" type="ORF">C2G38_2181565</name>
</gene>
<sequence>MRNARIITTLKCRAKTDTYITENTYEERSSVRYNAMSIASVDYVIHAKKLYQIISDMWKRI</sequence>
<dbReference type="Proteomes" id="UP000266673">
    <property type="component" value="Unassembled WGS sequence"/>
</dbReference>
<dbReference type="InterPro" id="IPR012340">
    <property type="entry name" value="NA-bd_OB-fold"/>
</dbReference>
<evidence type="ECO:0000313" key="2">
    <source>
        <dbReference type="Proteomes" id="UP000266673"/>
    </source>
</evidence>
<keyword evidence="2" id="KW-1185">Reference proteome</keyword>
<comment type="caution">
    <text evidence="1">The sequence shown here is derived from an EMBL/GenBank/DDBJ whole genome shotgun (WGS) entry which is preliminary data.</text>
</comment>
<organism evidence="1 2">
    <name type="scientific">Gigaspora rosea</name>
    <dbReference type="NCBI Taxonomy" id="44941"/>
    <lineage>
        <taxon>Eukaryota</taxon>
        <taxon>Fungi</taxon>
        <taxon>Fungi incertae sedis</taxon>
        <taxon>Mucoromycota</taxon>
        <taxon>Glomeromycotina</taxon>
        <taxon>Glomeromycetes</taxon>
        <taxon>Diversisporales</taxon>
        <taxon>Gigasporaceae</taxon>
        <taxon>Gigaspora</taxon>
    </lineage>
</organism>
<accession>A0A397VDX8</accession>
<dbReference type="Gene3D" id="2.40.50.140">
    <property type="entry name" value="Nucleic acid-binding proteins"/>
    <property type="match status" value="1"/>
</dbReference>
<reference evidence="1 2" key="1">
    <citation type="submission" date="2018-06" db="EMBL/GenBank/DDBJ databases">
        <title>Comparative genomics reveals the genomic features of Rhizophagus irregularis, R. cerebriforme, R. diaphanum and Gigaspora rosea, and their symbiotic lifestyle signature.</title>
        <authorList>
            <person name="Morin E."/>
            <person name="San Clemente H."/>
            <person name="Chen E.C.H."/>
            <person name="De La Providencia I."/>
            <person name="Hainaut M."/>
            <person name="Kuo A."/>
            <person name="Kohler A."/>
            <person name="Murat C."/>
            <person name="Tang N."/>
            <person name="Roy S."/>
            <person name="Loubradou J."/>
            <person name="Henrissat B."/>
            <person name="Grigoriev I.V."/>
            <person name="Corradi N."/>
            <person name="Roux C."/>
            <person name="Martin F.M."/>
        </authorList>
    </citation>
    <scope>NUCLEOTIDE SEQUENCE [LARGE SCALE GENOMIC DNA]</scope>
    <source>
        <strain evidence="1 2">DAOM 194757</strain>
    </source>
</reference>